<keyword evidence="1" id="KW-0472">Membrane</keyword>
<dbReference type="PANTHER" id="PTHR40078">
    <property type="entry name" value="INTEGRAL MEMBRANE PROTEIN-RELATED"/>
    <property type="match status" value="1"/>
</dbReference>
<keyword evidence="3" id="KW-1185">Reference proteome</keyword>
<feature type="transmembrane region" description="Helical" evidence="1">
    <location>
        <begin position="103"/>
        <end position="127"/>
    </location>
</feature>
<feature type="transmembrane region" description="Helical" evidence="1">
    <location>
        <begin position="47"/>
        <end position="71"/>
    </location>
</feature>
<evidence type="ECO:0000256" key="1">
    <source>
        <dbReference type="SAM" id="Phobius"/>
    </source>
</evidence>
<feature type="transmembrane region" description="Helical" evidence="1">
    <location>
        <begin position="7"/>
        <end position="27"/>
    </location>
</feature>
<reference evidence="2 3" key="1">
    <citation type="submission" date="2023-03" db="EMBL/GenBank/DDBJ databases">
        <title>Bacillus Genome Sequencing.</title>
        <authorList>
            <person name="Dunlap C."/>
        </authorList>
    </citation>
    <scope>NUCLEOTIDE SEQUENCE [LARGE SCALE GENOMIC DNA]</scope>
    <source>
        <strain evidence="2 3">B-59205</strain>
    </source>
</reference>
<dbReference type="PANTHER" id="PTHR40078:SF1">
    <property type="entry name" value="INTEGRAL MEMBRANE PROTEIN"/>
    <property type="match status" value="1"/>
</dbReference>
<feature type="transmembrane region" description="Helical" evidence="1">
    <location>
        <begin position="78"/>
        <end position="97"/>
    </location>
</feature>
<proteinExistence type="predicted"/>
<evidence type="ECO:0000313" key="3">
    <source>
        <dbReference type="Proteomes" id="UP001344888"/>
    </source>
</evidence>
<accession>A0AAW9NTR1</accession>
<keyword evidence="1" id="KW-0812">Transmembrane</keyword>
<organism evidence="2 3">
    <name type="scientific">Metasolibacillus meyeri</name>
    <dbReference type="NCBI Taxonomy" id="1071052"/>
    <lineage>
        <taxon>Bacteria</taxon>
        <taxon>Bacillati</taxon>
        <taxon>Bacillota</taxon>
        <taxon>Bacilli</taxon>
        <taxon>Bacillales</taxon>
        <taxon>Caryophanaceae</taxon>
        <taxon>Metasolibacillus</taxon>
    </lineage>
</organism>
<comment type="caution">
    <text evidence="2">The sequence shown here is derived from an EMBL/GenBank/DDBJ whole genome shotgun (WGS) entry which is preliminary data.</text>
</comment>
<dbReference type="RefSeq" id="WP_326123166.1">
    <property type="nucleotide sequence ID" value="NZ_JARSFG010000012.1"/>
</dbReference>
<gene>
    <name evidence="2" type="ORF">P9B03_09365</name>
</gene>
<protein>
    <submittedName>
        <fullName evidence="2">YitT family protein</fullName>
    </submittedName>
</protein>
<sequence length="208" mass="22911">MRKKFAWQWTFFFVGLAVMSLGISLTIKGKALGTGPWDVLHIGLFKQFGLTIGIWSVLTGLTIVLSTSLFLRRLPKIATWLNMLLIGSFIDLFNWLLPSTSIFIWELCYFIAGFFVMSIGCALYISANVGAGPRDTIMMIIVEQFGGSVRLARTIMEVFAASVGWLLGGPVGVGTVILALGSGQIIQWALPFFRKQLAQLIGEPNMLK</sequence>
<name>A0AAW9NTR1_9BACL</name>
<keyword evidence="1" id="KW-1133">Transmembrane helix</keyword>
<dbReference type="Pfam" id="PF19700">
    <property type="entry name" value="DUF6198"/>
    <property type="match status" value="1"/>
</dbReference>
<dbReference type="InterPro" id="IPR038750">
    <property type="entry name" value="YczE/YyaS-like"/>
</dbReference>
<dbReference type="EMBL" id="JARSFG010000012">
    <property type="protein sequence ID" value="MEC1178689.1"/>
    <property type="molecule type" value="Genomic_DNA"/>
</dbReference>
<evidence type="ECO:0000313" key="2">
    <source>
        <dbReference type="EMBL" id="MEC1178689.1"/>
    </source>
</evidence>
<dbReference type="AlphaFoldDB" id="A0AAW9NTR1"/>
<dbReference type="Proteomes" id="UP001344888">
    <property type="component" value="Unassembled WGS sequence"/>
</dbReference>